<evidence type="ECO:0000256" key="1">
    <source>
        <dbReference type="SAM" id="MobiDB-lite"/>
    </source>
</evidence>
<feature type="region of interest" description="Disordered" evidence="1">
    <location>
        <begin position="203"/>
        <end position="310"/>
    </location>
</feature>
<gene>
    <name evidence="3" type="ORF">BcabD6B2_37330</name>
</gene>
<dbReference type="GO" id="GO:0003729">
    <property type="term" value="F:mRNA binding"/>
    <property type="evidence" value="ECO:0007669"/>
    <property type="project" value="TreeGrafter"/>
</dbReference>
<comment type="caution">
    <text evidence="3">The sequence shown here is derived from an EMBL/GenBank/DDBJ whole genome shotgun (WGS) entry which is preliminary data.</text>
</comment>
<organism evidence="3 4">
    <name type="scientific">Babesia caballi</name>
    <dbReference type="NCBI Taxonomy" id="5871"/>
    <lineage>
        <taxon>Eukaryota</taxon>
        <taxon>Sar</taxon>
        <taxon>Alveolata</taxon>
        <taxon>Apicomplexa</taxon>
        <taxon>Aconoidasida</taxon>
        <taxon>Piroplasmida</taxon>
        <taxon>Babesiidae</taxon>
        <taxon>Babesia</taxon>
    </lineage>
</organism>
<dbReference type="Proteomes" id="UP001497744">
    <property type="component" value="Unassembled WGS sequence"/>
</dbReference>
<sequence>MGSHQKPVMPPDMQPMMPFDMSRFEGVSMVPPMFPFQVPPMGMPGLPIPPPPAPQPMGTDAADYQLEMAAMAEEMMQQGGYGQPPPAPQYPPQPQPPQAPPPQAPGVEKPDTRDAVDPYLAAEIASVVHTLTSSQLTHALSAFKIFLDKSPTSAKRLLVNNPQLVYALIHAQYVLGNADRSLLPLNTADQKLAQLNRKERLAASAGGEGVLDEESDVEGHTQAARGRRTVTMDSTEEAIDLVTPSAEQSRVEPSNSGVPSRRREGKSKDGGHGSKRAGNAQKNAEGRPAQHQASRPPPAEGPLENLPPAMLAPDYGAPIVPQHGAHLTVARPLQPPPPGMPLPPAQPMQPMPPAPPAQPMQPSAAAARPMATTIEELMMEVQPAPPILVEEVLKNTEILTKYVSTRVTLQPLQHSARHAGGDAVLAR</sequence>
<feature type="domain" description="Cleavage stimulation factor subunit 2 hinge" evidence="2">
    <location>
        <begin position="123"/>
        <end position="183"/>
    </location>
</feature>
<evidence type="ECO:0000313" key="3">
    <source>
        <dbReference type="EMBL" id="GIX64298.1"/>
    </source>
</evidence>
<dbReference type="EMBL" id="BPLF01000003">
    <property type="protein sequence ID" value="GIX64298.1"/>
    <property type="molecule type" value="Genomic_DNA"/>
</dbReference>
<evidence type="ECO:0000313" key="4">
    <source>
        <dbReference type="Proteomes" id="UP001497744"/>
    </source>
</evidence>
<dbReference type="AlphaFoldDB" id="A0AAV4LWD0"/>
<evidence type="ECO:0000259" key="2">
    <source>
        <dbReference type="Pfam" id="PF14327"/>
    </source>
</evidence>
<dbReference type="PANTHER" id="PTHR45735:SF2">
    <property type="entry name" value="CLEAVAGE STIMULATION FACTOR SUBUNIT 2"/>
    <property type="match status" value="1"/>
</dbReference>
<keyword evidence="4" id="KW-1185">Reference proteome</keyword>
<dbReference type="RefSeq" id="XP_067716367.1">
    <property type="nucleotide sequence ID" value="XM_067860266.1"/>
</dbReference>
<feature type="compositionally biased region" description="Pro residues" evidence="1">
    <location>
        <begin position="83"/>
        <end position="104"/>
    </location>
</feature>
<dbReference type="GO" id="GO:0005847">
    <property type="term" value="C:mRNA cleavage and polyadenylation specificity factor complex"/>
    <property type="evidence" value="ECO:0007669"/>
    <property type="project" value="TreeGrafter"/>
</dbReference>
<proteinExistence type="predicted"/>
<feature type="region of interest" description="Disordered" evidence="1">
    <location>
        <begin position="78"/>
        <end position="113"/>
    </location>
</feature>
<accession>A0AAV4LWD0</accession>
<feature type="compositionally biased region" description="Polar residues" evidence="1">
    <location>
        <begin position="245"/>
        <end position="258"/>
    </location>
</feature>
<reference evidence="3 4" key="1">
    <citation type="submission" date="2021-06" db="EMBL/GenBank/DDBJ databases">
        <title>Genome sequence of Babesia caballi.</title>
        <authorList>
            <person name="Yamagishi J."/>
            <person name="Kidaka T."/>
            <person name="Ochi A."/>
        </authorList>
    </citation>
    <scope>NUCLEOTIDE SEQUENCE [LARGE SCALE GENOMIC DNA]</scope>
    <source>
        <strain evidence="3">USDA-D6B2</strain>
    </source>
</reference>
<dbReference type="PANTHER" id="PTHR45735">
    <property type="entry name" value="CLEAVAGE STIMULATION FACTOR SUBUNIT 2"/>
    <property type="match status" value="1"/>
</dbReference>
<protein>
    <submittedName>
        <fullName evidence="3">Cleavage stimulation factor subunit 2</fullName>
    </submittedName>
</protein>
<name>A0AAV4LWD0_BABCB</name>
<dbReference type="Pfam" id="PF14327">
    <property type="entry name" value="CSTF2_hinge"/>
    <property type="match status" value="1"/>
</dbReference>
<dbReference type="GeneID" id="94195779"/>
<dbReference type="InterPro" id="IPR025742">
    <property type="entry name" value="CSTF2_hinge"/>
</dbReference>